<dbReference type="Pfam" id="PF03389">
    <property type="entry name" value="MobA_MobL"/>
    <property type="match status" value="1"/>
</dbReference>
<dbReference type="PANTHER" id="PTHR48125">
    <property type="entry name" value="LP07818P1"/>
    <property type="match status" value="1"/>
</dbReference>
<evidence type="ECO:0000256" key="2">
    <source>
        <dbReference type="ARBA" id="ARBA00022971"/>
    </source>
</evidence>
<feature type="compositionally biased region" description="Low complexity" evidence="3">
    <location>
        <begin position="860"/>
        <end position="881"/>
    </location>
</feature>
<feature type="region of interest" description="Disordered" evidence="3">
    <location>
        <begin position="60"/>
        <end position="94"/>
    </location>
</feature>
<reference evidence="7 8" key="1">
    <citation type="submission" date="2020-05" db="EMBL/GenBank/DDBJ databases">
        <title>Draft Genome Sequences of Sphingomonas sp. Isolated from the International Space Station.</title>
        <authorList>
            <person name="Bijlani S."/>
            <person name="Singh N.K."/>
            <person name="Mason C.E."/>
            <person name="Wang C.C."/>
            <person name="Venkateswaran K."/>
        </authorList>
    </citation>
    <scope>NUCLEOTIDE SEQUENCE [LARGE SCALE GENOMIC DNA]</scope>
    <source>
        <strain evidence="5 8">IIF7SW-B5</strain>
        <strain evidence="6">ISS-IIF7SWP</strain>
    </source>
</reference>
<comment type="caution">
    <text evidence="6">The sequence shown here is derived from an EMBL/GenBank/DDBJ whole genome shotgun (WGS) entry which is preliminary data.</text>
</comment>
<feature type="domain" description="MobA/MobL protein" evidence="4">
    <location>
        <begin position="283"/>
        <end position="431"/>
    </location>
</feature>
<protein>
    <submittedName>
        <fullName evidence="6">MobA/MobL family protein</fullName>
    </submittedName>
</protein>
<dbReference type="RefSeq" id="WP_170172130.1">
    <property type="nucleotide sequence ID" value="NZ_JABEOV010000005.1"/>
</dbReference>
<accession>A0A7Y7URM5</accession>
<dbReference type="EMBL" id="JABYQV010000012">
    <property type="protein sequence ID" value="NVP32129.1"/>
    <property type="molecule type" value="Genomic_DNA"/>
</dbReference>
<evidence type="ECO:0000313" key="6">
    <source>
        <dbReference type="EMBL" id="NVP32129.1"/>
    </source>
</evidence>
<sequence length="999" mass="110271">MAFQLDFDFDPAAALSAAKAARARSAMAKYRARMSDDYITGSETDVLKLLRRGPMYEPKRQLVPEAPHPPRSGLPPAQFHIPRPPRGRPTTRDGRQSFHFALTNVTKGVDGKCRTNGGEDADPVHHVGYVAREEAVATDLPPTVHEAVAHVGYVARDQAVALDSDGTAIILANVEDPAAFFAKILEHENSGHLDGICLSQSYDEAALRTLLDVPTIPPALKTGITRILEDPEAHRVPKTASARSKTHPFQIDADISGCRSWLKDHDASGQVYLRKGRGGIVQRRITGELPAELDRIQCRRVLQRLVGELERRGLRYFVALHAPSAANDNRNWHFHLLYYERPCDKIGDQWDFEIVQKVRSSTRNIRDTYPHCQIKDREVGHKTWPMKMRKSFAAAVNIELKAIGSARRYDPRSYADMHLCAEPQEHLGRSVGFIADCGAAPSKDRENAQKGWRARQFQMIQRFAEAEKADEERFRGLRANLDDNPQARAKLKELERAQTEARAAAWTGEVLLDIFHAMARSNAEQTARKMKGRAVEQAEKCRARGKDPAANRIFQAYEQREREASTYLADLEEAFAPEVELAKSLIRDAGIAFKRIDAELVAVQDAATHVAPDRGQAYKPALVPPTSAAGIPDEKPAPVLPGPARTSLPPPATPANPARPAAARGPEEVDRWLADIEGKRRRLKLRDGRIEPLDITLRDQEMLATASQEQLKTLSRIRDRQNHLIAKIVKEVEAAPGILTIPAEANGKWALAHRDGDLQDGLKRYIVDPDVQNRLRAAQAKGLADQAAKRGVAPQIHRMIDEISRAAMPIHQGEKGLTIRESDATRLGVDRAFLAAEAAQRRLEGILRSQEARAAPPPAQQVTQARPEQNTPATPQVVPVPVEAPPVPLEPPVRPEVPRSVQPAAETAIARAPAAPPAAVHPLVAHWLEAHHAQAKPDAKMPVGERNRRAAVALKDPHAAEHLRALGPELLAEAEAHAAANLRFLQRAGRQSYQRPTIA</sequence>
<comment type="similarity">
    <text evidence="1">Belongs to the MobA/MobL family.</text>
</comment>
<gene>
    <name evidence="5" type="ORF">HKX05_03365</name>
    <name evidence="6" type="ORF">HLV41_13840</name>
</gene>
<dbReference type="EMBL" id="JABEOV010000005">
    <property type="protein sequence ID" value="NNG52383.1"/>
    <property type="molecule type" value="Genomic_DNA"/>
</dbReference>
<dbReference type="Gene3D" id="3.30.930.30">
    <property type="match status" value="1"/>
</dbReference>
<evidence type="ECO:0000259" key="4">
    <source>
        <dbReference type="Pfam" id="PF03389"/>
    </source>
</evidence>
<dbReference type="PANTHER" id="PTHR48125:SF12">
    <property type="entry name" value="AT HOOK TRANSCRIPTION FACTOR FAMILY-RELATED"/>
    <property type="match status" value="1"/>
</dbReference>
<evidence type="ECO:0000313" key="8">
    <source>
        <dbReference type="Proteomes" id="UP000557656"/>
    </source>
</evidence>
<dbReference type="Proteomes" id="UP000531581">
    <property type="component" value="Unassembled WGS sequence"/>
</dbReference>
<dbReference type="Proteomes" id="UP000557656">
    <property type="component" value="Unassembled WGS sequence"/>
</dbReference>
<evidence type="ECO:0000256" key="3">
    <source>
        <dbReference type="SAM" id="MobiDB-lite"/>
    </source>
</evidence>
<feature type="region of interest" description="Disordered" evidence="3">
    <location>
        <begin position="617"/>
        <end position="666"/>
    </location>
</feature>
<name>A0A7Y7URM5_9SPHN</name>
<proteinExistence type="inferred from homology"/>
<keyword evidence="8" id="KW-1185">Reference proteome</keyword>
<dbReference type="InterPro" id="IPR005053">
    <property type="entry name" value="MobA_MobL"/>
</dbReference>
<dbReference type="AlphaFoldDB" id="A0A7Y7URM5"/>
<organism evidence="6 7">
    <name type="scientific">Sphingomonas sanguinis</name>
    <dbReference type="NCBI Taxonomy" id="33051"/>
    <lineage>
        <taxon>Bacteria</taxon>
        <taxon>Pseudomonadati</taxon>
        <taxon>Pseudomonadota</taxon>
        <taxon>Alphaproteobacteria</taxon>
        <taxon>Sphingomonadales</taxon>
        <taxon>Sphingomonadaceae</taxon>
        <taxon>Sphingomonas</taxon>
    </lineage>
</organism>
<evidence type="ECO:0000256" key="1">
    <source>
        <dbReference type="ARBA" id="ARBA00010873"/>
    </source>
</evidence>
<keyword evidence="2" id="KW-0184">Conjugation</keyword>
<feature type="region of interest" description="Disordered" evidence="3">
    <location>
        <begin position="850"/>
        <end position="885"/>
    </location>
</feature>
<evidence type="ECO:0000313" key="5">
    <source>
        <dbReference type="EMBL" id="NNG52383.1"/>
    </source>
</evidence>
<evidence type="ECO:0000313" key="7">
    <source>
        <dbReference type="Proteomes" id="UP000531581"/>
    </source>
</evidence>